<dbReference type="InterPro" id="IPR011045">
    <property type="entry name" value="N2O_reductase_N"/>
</dbReference>
<dbReference type="Proteomes" id="UP001164472">
    <property type="component" value="Chromosome"/>
</dbReference>
<dbReference type="InterPro" id="IPR036280">
    <property type="entry name" value="Multihaem_cyt_sf"/>
</dbReference>
<dbReference type="PANTHER" id="PTHR47197">
    <property type="entry name" value="PROTEIN NIRF"/>
    <property type="match status" value="1"/>
</dbReference>
<feature type="region of interest" description="Disordered" evidence="1">
    <location>
        <begin position="338"/>
        <end position="361"/>
    </location>
</feature>
<dbReference type="InterPro" id="IPR015943">
    <property type="entry name" value="WD40/YVTN_repeat-like_dom_sf"/>
</dbReference>
<dbReference type="RefSeq" id="WP_251810780.1">
    <property type="nucleotide sequence ID" value="NZ_CP101527.1"/>
</dbReference>
<feature type="compositionally biased region" description="Basic residues" evidence="1">
    <location>
        <begin position="339"/>
        <end position="353"/>
    </location>
</feature>
<dbReference type="EMBL" id="CP101527">
    <property type="protein sequence ID" value="UZW75336.1"/>
    <property type="molecule type" value="Genomic_DNA"/>
</dbReference>
<evidence type="ECO:0000256" key="1">
    <source>
        <dbReference type="SAM" id="MobiDB-lite"/>
    </source>
</evidence>
<dbReference type="Gene3D" id="1.10.1130.10">
    <property type="entry name" value="Flavocytochrome C3, Chain A"/>
    <property type="match status" value="1"/>
</dbReference>
<proteinExistence type="predicted"/>
<dbReference type="SUPFAM" id="SSF48695">
    <property type="entry name" value="Multiheme cytochromes"/>
    <property type="match status" value="1"/>
</dbReference>
<evidence type="ECO:0000313" key="2">
    <source>
        <dbReference type="EMBL" id="UZW75336.1"/>
    </source>
</evidence>
<keyword evidence="3" id="KW-1185">Reference proteome</keyword>
<name>A0A9E8KJS4_9ALTE</name>
<dbReference type="Gene3D" id="2.130.10.10">
    <property type="entry name" value="YVTN repeat-like/Quinoprotein amine dehydrogenase"/>
    <property type="match status" value="2"/>
</dbReference>
<organism evidence="2 3">
    <name type="scientific">Alkalimarinus sediminis</name>
    <dbReference type="NCBI Taxonomy" id="1632866"/>
    <lineage>
        <taxon>Bacteria</taxon>
        <taxon>Pseudomonadati</taxon>
        <taxon>Pseudomonadota</taxon>
        <taxon>Gammaproteobacteria</taxon>
        <taxon>Alteromonadales</taxon>
        <taxon>Alteromonadaceae</taxon>
        <taxon>Alkalimarinus</taxon>
    </lineage>
</organism>
<protein>
    <recommendedName>
        <fullName evidence="4">Cytochrome c-552/4 domain-containing protein</fullName>
    </recommendedName>
</protein>
<dbReference type="InterPro" id="IPR051200">
    <property type="entry name" value="Host-pathogen_enzymatic-act"/>
</dbReference>
<accession>A0A9E8KJS4</accession>
<dbReference type="PANTHER" id="PTHR47197:SF3">
    <property type="entry name" value="DIHYDRO-HEME D1 DEHYDROGENASE"/>
    <property type="match status" value="1"/>
</dbReference>
<reference evidence="2" key="1">
    <citation type="submission" date="2022-07" db="EMBL/GenBank/DDBJ databases">
        <title>Alkalimarinus sp. nov., isolated from gut of a Alitta virens.</title>
        <authorList>
            <person name="Yang A.I."/>
            <person name="Shin N.-R."/>
        </authorList>
    </citation>
    <scope>NUCLEOTIDE SEQUENCE</scope>
    <source>
        <strain evidence="2">FA028</strain>
    </source>
</reference>
<gene>
    <name evidence="2" type="ORF">NNL22_01635</name>
</gene>
<dbReference type="KEGG" id="asem:NNL22_01635"/>
<dbReference type="SUPFAM" id="SSF50974">
    <property type="entry name" value="Nitrous oxide reductase, N-terminal domain"/>
    <property type="match status" value="1"/>
</dbReference>
<sequence>MFRNHQPVCINYLEWAINTYFGILNRRVIVLFIMCLLVNTVQANVAVAGPVASSSIVYAEKSDQLFTANLDAGSITRARLASTDDKHEQSVGRDIRRLALGLDDQQLLATDTLGGQLLWLDANTLEVTHQLKVDGRPFGVIYDASHQLYWVTLFETGALLGVNTEGQIITTTETPETPRGLALTSDGRLLMTHAMTGQLSIWSLAESKPQLIKLITLEETSNSDEFVSQGQPRLLDDIAISPDGKEAWLPHVLWNFDHPFQFQSTIFPAVSVVLLTPGEEAEKIGYRKELFQQINVIDNGNRTRIVSNPHDAEFSPDGKKVYVTLAGSEDLMVFDRSRANTRKKKRSKRRKGKLPQGGAKVSQILRPIPGDNPRGLLLNGDSLYVQNAMSHDVVRLSRGGDSPFARVTVADAPLYKTVTNDPLSREQRKGVTLFNQANTGQDSAYPMTGDFWMSCNSCHLDGFNFTNRYLVEDRNENKKENAVLGHGNLNKMVAGDFLRDYIRMIQDTQGGLGHDDRDGAKPVEAENPDSEVLAMMSALHRYITAPNNLPYLATWLRLEDGERRTVHPEEWINSAACESCHSDMFEQWVDSNHRLMSESNPYYRVMEDLAGATEGEAFRAWCSGCHNPERVLVGLPFRGHGNDMFEKQGASLKEELAQGKHGPKEGTGCLFCHRITRLEDAGGNAAMTVNLKDREQYIFENSSNPVLKWLGESQINAKPEVHKQSYSQPFYKDEQYCKSCHNEFSPGLGAMVVDTWGEWEKSSFNNPENPEKHRGCIACHMHGDIAKIGEDVPGISTDGGRVKKNVVTHQFTGANHFLVGLRNPTLEKMSIELLKTSASLEQSLADNKLTVRVNNIGAGHALPTGVADFREFWLQINVTDATGNEVFKSGYLDEEGNVEPDARMFMKVFGDKEGKPVGLIFWRYEKLLSDTRIPADGYRDEVYTLPEDAVYPLTVESKLMYRIYPQWVTNAVKAKVPELTDPPVLELNRIEQQFTQQ</sequence>
<dbReference type="AlphaFoldDB" id="A0A9E8KJS4"/>
<evidence type="ECO:0008006" key="4">
    <source>
        <dbReference type="Google" id="ProtNLM"/>
    </source>
</evidence>
<evidence type="ECO:0000313" key="3">
    <source>
        <dbReference type="Proteomes" id="UP001164472"/>
    </source>
</evidence>